<name>A0A6V8MG26_9BACT</name>
<dbReference type="GO" id="GO:0003723">
    <property type="term" value="F:RNA binding"/>
    <property type="evidence" value="ECO:0007669"/>
    <property type="project" value="InterPro"/>
</dbReference>
<dbReference type="EMBL" id="BLXX01000002">
    <property type="protein sequence ID" value="GFO58773.1"/>
    <property type="molecule type" value="Genomic_DNA"/>
</dbReference>
<dbReference type="GO" id="GO:0005525">
    <property type="term" value="F:GTP binding"/>
    <property type="evidence" value="ECO:0007669"/>
    <property type="project" value="UniProtKB-KW"/>
</dbReference>
<dbReference type="FunFam" id="3.40.50.300:FF:001064">
    <property type="entry name" value="Selenocysteine-specific translation elongation factor"/>
    <property type="match status" value="1"/>
</dbReference>
<comment type="function">
    <text evidence="7">Translation factor necessary for the incorporation of selenocysteine into proteins. It probably replaces EF-Tu for the insertion of selenocysteine directed by the UGA codon. SelB binds GTP and GDP.</text>
</comment>
<dbReference type="SUPFAM" id="SSF50465">
    <property type="entry name" value="EF-Tu/eEF-1alpha/eIF2-gamma C-terminal domain"/>
    <property type="match status" value="1"/>
</dbReference>
<dbReference type="NCBIfam" id="TIGR00231">
    <property type="entry name" value="small_GTP"/>
    <property type="match status" value="1"/>
</dbReference>
<dbReference type="InterPro" id="IPR050055">
    <property type="entry name" value="EF-Tu_GTPase"/>
</dbReference>
<evidence type="ECO:0000259" key="9">
    <source>
        <dbReference type="PROSITE" id="PS51722"/>
    </source>
</evidence>
<dbReference type="SUPFAM" id="SSF50447">
    <property type="entry name" value="Translation proteins"/>
    <property type="match status" value="1"/>
</dbReference>
<dbReference type="InterPro" id="IPR036390">
    <property type="entry name" value="WH_DNA-bd_sf"/>
</dbReference>
<dbReference type="SUPFAM" id="SSF46785">
    <property type="entry name" value="Winged helix' DNA-binding domain"/>
    <property type="match status" value="3"/>
</dbReference>
<dbReference type="InterPro" id="IPR036388">
    <property type="entry name" value="WH-like_DNA-bd_sf"/>
</dbReference>
<evidence type="ECO:0000256" key="6">
    <source>
        <dbReference type="ARBA" id="ARBA00023134"/>
    </source>
</evidence>
<dbReference type="CDD" id="cd03696">
    <property type="entry name" value="SelB_II"/>
    <property type="match status" value="1"/>
</dbReference>
<keyword evidence="3" id="KW-0963">Cytoplasm</keyword>
<dbReference type="Pfam" id="PF00009">
    <property type="entry name" value="GTP_EFTU"/>
    <property type="match status" value="1"/>
</dbReference>
<dbReference type="PANTHER" id="PTHR43721">
    <property type="entry name" value="ELONGATION FACTOR TU-RELATED"/>
    <property type="match status" value="1"/>
</dbReference>
<dbReference type="PROSITE" id="PS51722">
    <property type="entry name" value="G_TR_2"/>
    <property type="match status" value="1"/>
</dbReference>
<dbReference type="InterPro" id="IPR000795">
    <property type="entry name" value="T_Tr_GTP-bd_dom"/>
</dbReference>
<dbReference type="GO" id="GO:0001514">
    <property type="term" value="P:selenocysteine incorporation"/>
    <property type="evidence" value="ECO:0007669"/>
    <property type="project" value="InterPro"/>
</dbReference>
<dbReference type="InterPro" id="IPR057335">
    <property type="entry name" value="Beta-barrel_SelB"/>
</dbReference>
<dbReference type="InterPro" id="IPR009000">
    <property type="entry name" value="Transl_B-barrel_sf"/>
</dbReference>
<dbReference type="GO" id="GO:0003746">
    <property type="term" value="F:translation elongation factor activity"/>
    <property type="evidence" value="ECO:0007669"/>
    <property type="project" value="InterPro"/>
</dbReference>
<dbReference type="InterPro" id="IPR015190">
    <property type="entry name" value="Elong_fac_SelB-wing-hlx_typ-2"/>
</dbReference>
<dbReference type="Gene3D" id="3.40.50.300">
    <property type="entry name" value="P-loop containing nucleotide triphosphate hydrolases"/>
    <property type="match status" value="1"/>
</dbReference>
<sequence>MKHLILGTAGHIDHGKTSLVKVLTGIDTDRLKEEKARGITIELGFAHLELPGDVRFGIVDVPGHERFVRTMVAGVGGMDLVLLVVAADEGIMPQTREHLEICSLLGVKRGIVVLTKKDMVDPDWLDLVTEEVRDYLAGSFLAEAPIVAVSSRTGDGIPVLKEELVRMAGLIEQKRVDAPFRLPVDRVFTVTGFGTVVTGTLLAGSVAVGDEVEVLPAGKACRVRGVQSFGSKVERGGAGERLAVNLQGVDHSEVQRGDVVVPKGLYRPTRAVDVRLDYLASAPKDLKHRATLRLHSATYEVPAQVILFDRDLLKPGESCFAQLRLAHPVLLLPGDPFVVRTYSPQATLGGGTVLDPGPPRRRRRSSEALELLAAAEEGTDQERIRLMVESSLFSGLSLEELVNRSGMSTKKIDAALGPLLSSGAVLQVVKEPRIFLGKQAFAALKQKLSDELVSYLNDNPMQEGIGKEELKSRVPRRSDPRFFGPLLASMEKDGSAQSERDIVKLPGRKVGVTVDQAGVQAKLEEILKKGWLEPPTQKELCDQLGCTEKQLLDHANLLVREGRAAKVKSDIFYAPGALQELREKLTAYLKEKGEITPPEFREITGLSRKFMIPLLEFFDQEKLTIRMGDKRVLRRG</sequence>
<evidence type="ECO:0000256" key="7">
    <source>
        <dbReference type="ARBA" id="ARBA00025526"/>
    </source>
</evidence>
<evidence type="ECO:0000256" key="1">
    <source>
        <dbReference type="ARBA" id="ARBA00004496"/>
    </source>
</evidence>
<dbReference type="CDD" id="cd04171">
    <property type="entry name" value="SelB"/>
    <property type="match status" value="1"/>
</dbReference>
<evidence type="ECO:0000313" key="10">
    <source>
        <dbReference type="EMBL" id="GFO58773.1"/>
    </source>
</evidence>
<gene>
    <name evidence="10" type="primary">selB</name>
    <name evidence="10" type="ORF">GMST_10980</name>
</gene>
<evidence type="ECO:0000256" key="4">
    <source>
        <dbReference type="ARBA" id="ARBA00022741"/>
    </source>
</evidence>
<dbReference type="GO" id="GO:0003924">
    <property type="term" value="F:GTPase activity"/>
    <property type="evidence" value="ECO:0007669"/>
    <property type="project" value="InterPro"/>
</dbReference>
<reference evidence="11" key="1">
    <citation type="submission" date="2020-06" db="EMBL/GenBank/DDBJ databases">
        <title>Draft genomic sequence of Geomonas sp. Red330.</title>
        <authorList>
            <person name="Itoh H."/>
            <person name="Zhenxing X."/>
            <person name="Ushijima N."/>
            <person name="Masuda Y."/>
            <person name="Shiratori Y."/>
            <person name="Senoo K."/>
        </authorList>
    </citation>
    <scope>NUCLEOTIDE SEQUENCE [LARGE SCALE GENOMIC DNA]</scope>
    <source>
        <strain evidence="11">Red330</strain>
    </source>
</reference>
<dbReference type="InterPro" id="IPR027417">
    <property type="entry name" value="P-loop_NTPase"/>
</dbReference>
<dbReference type="NCBIfam" id="TIGR00475">
    <property type="entry name" value="selB"/>
    <property type="match status" value="1"/>
</dbReference>
<comment type="subcellular location">
    <subcellularLocation>
        <location evidence="1">Cytoplasm</location>
    </subcellularLocation>
</comment>
<organism evidence="10 11">
    <name type="scientific">Geomonas silvestris</name>
    <dbReference type="NCBI Taxonomy" id="2740184"/>
    <lineage>
        <taxon>Bacteria</taxon>
        <taxon>Pseudomonadati</taxon>
        <taxon>Thermodesulfobacteriota</taxon>
        <taxon>Desulfuromonadia</taxon>
        <taxon>Geobacterales</taxon>
        <taxon>Geobacteraceae</taxon>
        <taxon>Geomonas</taxon>
    </lineage>
</organism>
<keyword evidence="5" id="KW-0648">Protein biosynthesis</keyword>
<accession>A0A6V8MG26</accession>
<evidence type="ECO:0000256" key="3">
    <source>
        <dbReference type="ARBA" id="ARBA00022490"/>
    </source>
</evidence>
<dbReference type="InterPro" id="IPR009001">
    <property type="entry name" value="Transl_elong_EF1A/Init_IF2_C"/>
</dbReference>
<dbReference type="CDD" id="cd15491">
    <property type="entry name" value="selB_III"/>
    <property type="match status" value="1"/>
</dbReference>
<dbReference type="PROSITE" id="PS00301">
    <property type="entry name" value="G_TR_1"/>
    <property type="match status" value="1"/>
</dbReference>
<dbReference type="InterPro" id="IPR004161">
    <property type="entry name" value="EFTu-like_2"/>
</dbReference>
<dbReference type="InterPro" id="IPR031157">
    <property type="entry name" value="G_TR_CS"/>
</dbReference>
<dbReference type="InterPro" id="IPR015191">
    <property type="entry name" value="SelB_WHD4"/>
</dbReference>
<dbReference type="PRINTS" id="PR00315">
    <property type="entry name" value="ELONGATNFCT"/>
</dbReference>
<dbReference type="PANTHER" id="PTHR43721:SF22">
    <property type="entry name" value="ELONGATION FACTOR TU, MITOCHONDRIAL"/>
    <property type="match status" value="1"/>
</dbReference>
<keyword evidence="11" id="KW-1185">Reference proteome</keyword>
<dbReference type="Pfam" id="PF25461">
    <property type="entry name" value="Beta-barrel_SelB"/>
    <property type="match status" value="1"/>
</dbReference>
<keyword evidence="6" id="KW-0342">GTP-binding</keyword>
<comment type="caution">
    <text evidence="10">The sequence shown here is derived from an EMBL/GenBank/DDBJ whole genome shotgun (WGS) entry which is preliminary data.</text>
</comment>
<dbReference type="GO" id="GO:0005829">
    <property type="term" value="C:cytosol"/>
    <property type="evidence" value="ECO:0007669"/>
    <property type="project" value="TreeGrafter"/>
</dbReference>
<proteinExistence type="predicted"/>
<dbReference type="InterPro" id="IPR005225">
    <property type="entry name" value="Small_GTP-bd"/>
</dbReference>
<dbReference type="AlphaFoldDB" id="A0A6V8MG26"/>
<dbReference type="Gene3D" id="1.10.10.2770">
    <property type="match status" value="1"/>
</dbReference>
<dbReference type="Gene3D" id="1.10.10.10">
    <property type="entry name" value="Winged helix-like DNA-binding domain superfamily/Winged helix DNA-binding domain"/>
    <property type="match status" value="1"/>
</dbReference>
<evidence type="ECO:0000256" key="8">
    <source>
        <dbReference type="ARBA" id="ARBA00031615"/>
    </source>
</evidence>
<evidence type="ECO:0000256" key="2">
    <source>
        <dbReference type="ARBA" id="ARBA00015953"/>
    </source>
</evidence>
<dbReference type="SUPFAM" id="SSF52540">
    <property type="entry name" value="P-loop containing nucleoside triphosphate hydrolases"/>
    <property type="match status" value="1"/>
</dbReference>
<dbReference type="Pfam" id="PF03144">
    <property type="entry name" value="GTP_EFTU_D2"/>
    <property type="match status" value="1"/>
</dbReference>
<keyword evidence="4" id="KW-0547">Nucleotide-binding</keyword>
<dbReference type="Pfam" id="PF09106">
    <property type="entry name" value="WHD_2nd_SelB"/>
    <property type="match status" value="1"/>
</dbReference>
<dbReference type="Pfam" id="PF09107">
    <property type="entry name" value="WHD_3rd_SelB"/>
    <property type="match status" value="1"/>
</dbReference>
<evidence type="ECO:0000256" key="5">
    <source>
        <dbReference type="ARBA" id="ARBA00022917"/>
    </source>
</evidence>
<protein>
    <recommendedName>
        <fullName evidence="2">Selenocysteine-specific elongation factor</fullName>
    </recommendedName>
    <alternativeName>
        <fullName evidence="8">SelB translation factor</fullName>
    </alternativeName>
</protein>
<dbReference type="RefSeq" id="WP_183353620.1">
    <property type="nucleotide sequence ID" value="NZ_BLXX01000002.1"/>
</dbReference>
<dbReference type="Proteomes" id="UP000556026">
    <property type="component" value="Unassembled WGS sequence"/>
</dbReference>
<dbReference type="Gene3D" id="2.40.30.10">
    <property type="entry name" value="Translation factors"/>
    <property type="match status" value="1"/>
</dbReference>
<evidence type="ECO:0000313" key="11">
    <source>
        <dbReference type="Proteomes" id="UP000556026"/>
    </source>
</evidence>
<feature type="domain" description="Tr-type G" evidence="9">
    <location>
        <begin position="1"/>
        <end position="174"/>
    </location>
</feature>
<dbReference type="InterPro" id="IPR004535">
    <property type="entry name" value="Transl_elong_SelB"/>
</dbReference>